<keyword evidence="2" id="KW-1185">Reference proteome</keyword>
<dbReference type="AlphaFoldDB" id="G0VEG1"/>
<gene>
    <name evidence="1" type="primary">NCAS0D03710</name>
    <name evidence="1" type="ordered locus">NCAS_0D03710</name>
</gene>
<dbReference type="EMBL" id="HE576755">
    <property type="protein sequence ID" value="CCC69952.1"/>
    <property type="molecule type" value="Genomic_DNA"/>
</dbReference>
<proteinExistence type="predicted"/>
<evidence type="ECO:0000313" key="2">
    <source>
        <dbReference type="Proteomes" id="UP000001640"/>
    </source>
</evidence>
<dbReference type="InParanoid" id="G0VEG1"/>
<dbReference type="Proteomes" id="UP000001640">
    <property type="component" value="Chromosome 4"/>
</dbReference>
<evidence type="ECO:0008006" key="3">
    <source>
        <dbReference type="Google" id="ProtNLM"/>
    </source>
</evidence>
<reference evidence="1 2" key="1">
    <citation type="journal article" date="2011" name="Proc. Natl. Acad. Sci. U.S.A.">
        <title>Evolutionary erosion of yeast sex chromosomes by mating-type switching accidents.</title>
        <authorList>
            <person name="Gordon J.L."/>
            <person name="Armisen D."/>
            <person name="Proux-Wera E."/>
            <person name="Oheigeartaigh S.S."/>
            <person name="Byrne K.P."/>
            <person name="Wolfe K.H."/>
        </authorList>
    </citation>
    <scope>NUCLEOTIDE SEQUENCE [LARGE SCALE GENOMIC DNA]</scope>
    <source>
        <strain evidence="2">ATCC 76901 / BCRC 22586 / CBS 4309 / NBRC 1992 / NRRL Y-12630</strain>
    </source>
</reference>
<accession>G0VEG1</accession>
<evidence type="ECO:0000313" key="1">
    <source>
        <dbReference type="EMBL" id="CCC69952.1"/>
    </source>
</evidence>
<dbReference type="RefSeq" id="XP_003676313.1">
    <property type="nucleotide sequence ID" value="XM_003676265.1"/>
</dbReference>
<sequence length="196" mass="22512">MNDDRSSLHYYNPRGKGRYIEIMTTHFKRNIYFKEQEALREEGINIPIGYGDPQIANLEFSNSALEKKHARLVIKMFPSVSNEGIPVPNFRAHVEDLTEGNGIVDLYSKKDPSFNNIVELKNGESFAISGKDNTMNDQEATLFISVTVSFIHGDIFLCEVRPSLPWSTNHRKELEISNTSKFKRRDWNPIKFCIPS</sequence>
<protein>
    <recommendedName>
        <fullName evidence="3">FHA domain-containing protein</fullName>
    </recommendedName>
</protein>
<reference key="2">
    <citation type="submission" date="2011-08" db="EMBL/GenBank/DDBJ databases">
        <title>Genome sequence of Naumovozyma castellii.</title>
        <authorList>
            <person name="Gordon J.L."/>
            <person name="Armisen D."/>
            <person name="Proux-Wera E."/>
            <person name="OhEigeartaigh S.S."/>
            <person name="Byrne K.P."/>
            <person name="Wolfe K.H."/>
        </authorList>
    </citation>
    <scope>NUCLEOTIDE SEQUENCE</scope>
    <source>
        <strain>Type strain:CBS 4309</strain>
    </source>
</reference>
<name>G0VEG1_NAUCA</name>
<dbReference type="HOGENOM" id="CLU_1390571_0_0_1"/>
<organism evidence="1 2">
    <name type="scientific">Naumovozyma castellii</name>
    <name type="common">Yeast</name>
    <name type="synonym">Saccharomyces castellii</name>
    <dbReference type="NCBI Taxonomy" id="27288"/>
    <lineage>
        <taxon>Eukaryota</taxon>
        <taxon>Fungi</taxon>
        <taxon>Dikarya</taxon>
        <taxon>Ascomycota</taxon>
        <taxon>Saccharomycotina</taxon>
        <taxon>Saccharomycetes</taxon>
        <taxon>Saccharomycetales</taxon>
        <taxon>Saccharomycetaceae</taxon>
        <taxon>Naumovozyma</taxon>
    </lineage>
</organism>
<dbReference type="KEGG" id="ncs:NCAS_0D03710"/>
<dbReference type="GeneID" id="96903558"/>